<evidence type="ECO:0000313" key="4">
    <source>
        <dbReference type="EMBL" id="KAG2468218.1"/>
    </source>
</evidence>
<dbReference type="GO" id="GO:0006508">
    <property type="term" value="P:proteolysis"/>
    <property type="evidence" value="ECO:0007669"/>
    <property type="project" value="InterPro"/>
</dbReference>
<dbReference type="PROSITE" id="PS50203">
    <property type="entry name" value="CALPAIN_CAT"/>
    <property type="match status" value="1"/>
</dbReference>
<feature type="non-terminal residue" evidence="4">
    <location>
        <position position="1"/>
    </location>
</feature>
<dbReference type="InterPro" id="IPR038765">
    <property type="entry name" value="Papain-like_cys_pep_sf"/>
</dbReference>
<evidence type="ECO:0000313" key="5">
    <source>
        <dbReference type="Proteomes" id="UP000886611"/>
    </source>
</evidence>
<comment type="caution">
    <text evidence="4">The sequence shown here is derived from an EMBL/GenBank/DDBJ whole genome shotgun (WGS) entry which is preliminary data.</text>
</comment>
<dbReference type="InterPro" id="IPR027417">
    <property type="entry name" value="P-loop_NTPase"/>
</dbReference>
<dbReference type="PANTHER" id="PTHR46298:SF1">
    <property type="entry name" value="ANDROGLOBIN"/>
    <property type="match status" value="1"/>
</dbReference>
<dbReference type="GO" id="GO:0003924">
    <property type="term" value="F:GTPase activity"/>
    <property type="evidence" value="ECO:0007669"/>
    <property type="project" value="InterPro"/>
</dbReference>
<dbReference type="EMBL" id="JAATIS010000485">
    <property type="protein sequence ID" value="KAG2468218.1"/>
    <property type="molecule type" value="Genomic_DNA"/>
</dbReference>
<dbReference type="PROSITE" id="PS51419">
    <property type="entry name" value="RAB"/>
    <property type="match status" value="1"/>
</dbReference>
<evidence type="ECO:0000256" key="2">
    <source>
        <dbReference type="PROSITE-ProRule" id="PRU00239"/>
    </source>
</evidence>
<dbReference type="GO" id="GO:0004198">
    <property type="term" value="F:calcium-dependent cysteine-type endopeptidase activity"/>
    <property type="evidence" value="ECO:0007669"/>
    <property type="project" value="InterPro"/>
</dbReference>
<dbReference type="SMART" id="SM00175">
    <property type="entry name" value="RAB"/>
    <property type="match status" value="1"/>
</dbReference>
<dbReference type="SUPFAM" id="SSF54001">
    <property type="entry name" value="Cysteine proteinases"/>
    <property type="match status" value="1"/>
</dbReference>
<dbReference type="SUPFAM" id="SSF52540">
    <property type="entry name" value="P-loop containing nucleoside triphosphate hydrolases"/>
    <property type="match status" value="1"/>
</dbReference>
<dbReference type="InterPro" id="IPR001300">
    <property type="entry name" value="Peptidase_C2_calpain_cat"/>
</dbReference>
<reference evidence="4 5" key="1">
    <citation type="journal article" date="2021" name="Cell">
        <title>Tracing the genetic footprints of vertebrate landing in non-teleost ray-finned fishes.</title>
        <authorList>
            <person name="Bi X."/>
            <person name="Wang K."/>
            <person name="Yang L."/>
            <person name="Pan H."/>
            <person name="Jiang H."/>
            <person name="Wei Q."/>
            <person name="Fang M."/>
            <person name="Yu H."/>
            <person name="Zhu C."/>
            <person name="Cai Y."/>
            <person name="He Y."/>
            <person name="Gan X."/>
            <person name="Zeng H."/>
            <person name="Yu D."/>
            <person name="Zhu Y."/>
            <person name="Jiang H."/>
            <person name="Qiu Q."/>
            <person name="Yang H."/>
            <person name="Zhang Y.E."/>
            <person name="Wang W."/>
            <person name="Zhu M."/>
            <person name="He S."/>
            <person name="Zhang G."/>
        </authorList>
    </citation>
    <scope>NUCLEOTIDE SEQUENCE [LARGE SCALE GENOMIC DNA]</scope>
    <source>
        <strain evidence="4">Bchr_013</strain>
    </source>
</reference>
<dbReference type="AlphaFoldDB" id="A0A8X7XHB8"/>
<name>A0A8X7XHB8_POLSE</name>
<evidence type="ECO:0000256" key="1">
    <source>
        <dbReference type="ARBA" id="ARBA00022741"/>
    </source>
</evidence>
<sequence length="343" mass="38294">MDLGVCFWLLPASGIVYQDRTVPSTGLCVIPAAPSLPLRLNAGVADLHLGQERFGNMTRVYYKEAIGAFVVFDVTRNATFEAVSKWKHDLDSKVKLPNGRPIPAVLLANKCDQKKEGIGNSAADMDHFCKEYGFIGWFDTSAKLLRWIIGEINMLWKVCNGISANEGRTSPIDLFTWTPWEHIYALCKAGKSHMPLYNLYGKYVVKLYWMGCWRKITVDDTIPFDEKNNMLLPATSCDAELWPMLLAKALIKLANTEMPRCICSRGANMDSSIPPLGRLVAASWADGDSPASCLAGSWDGRKKELHEVNSPAGRVFSPTQMCNKDQVVKHLERFQVGYKRGQL</sequence>
<dbReference type="PANTHER" id="PTHR46298">
    <property type="entry name" value="ANDROGLOBIN"/>
    <property type="match status" value="1"/>
</dbReference>
<dbReference type="Proteomes" id="UP000886611">
    <property type="component" value="Unassembled WGS sequence"/>
</dbReference>
<feature type="domain" description="Calpain catalytic" evidence="3">
    <location>
        <begin position="197"/>
        <end position="253"/>
    </location>
</feature>
<keyword evidence="5" id="KW-1185">Reference proteome</keyword>
<proteinExistence type="predicted"/>
<dbReference type="GO" id="GO:0005525">
    <property type="term" value="F:GTP binding"/>
    <property type="evidence" value="ECO:0007669"/>
    <property type="project" value="InterPro"/>
</dbReference>
<evidence type="ECO:0000259" key="3">
    <source>
        <dbReference type="PROSITE" id="PS50203"/>
    </source>
</evidence>
<dbReference type="InterPro" id="IPR001806">
    <property type="entry name" value="Small_GTPase"/>
</dbReference>
<gene>
    <name evidence="4" type="primary">Adgb_0</name>
    <name evidence="4" type="ORF">GTO96_0014756</name>
</gene>
<accession>A0A8X7XHB8</accession>
<feature type="non-terminal residue" evidence="4">
    <location>
        <position position="343"/>
    </location>
</feature>
<dbReference type="Pfam" id="PF00648">
    <property type="entry name" value="Peptidase_C2"/>
    <property type="match status" value="1"/>
</dbReference>
<comment type="caution">
    <text evidence="2">Lacks conserved residue(s) required for the propagation of feature annotation.</text>
</comment>
<dbReference type="InterPro" id="IPR053033">
    <property type="entry name" value="Androglobin-like"/>
</dbReference>
<dbReference type="Pfam" id="PF00071">
    <property type="entry name" value="Ras"/>
    <property type="match status" value="1"/>
</dbReference>
<protein>
    <submittedName>
        <fullName evidence="4">ADGB protein</fullName>
    </submittedName>
</protein>
<organism evidence="4 5">
    <name type="scientific">Polypterus senegalus</name>
    <name type="common">Senegal bichir</name>
    <dbReference type="NCBI Taxonomy" id="55291"/>
    <lineage>
        <taxon>Eukaryota</taxon>
        <taxon>Metazoa</taxon>
        <taxon>Chordata</taxon>
        <taxon>Craniata</taxon>
        <taxon>Vertebrata</taxon>
        <taxon>Euteleostomi</taxon>
        <taxon>Actinopterygii</taxon>
        <taxon>Polypteriformes</taxon>
        <taxon>Polypteridae</taxon>
        <taxon>Polypterus</taxon>
    </lineage>
</organism>
<dbReference type="Gene3D" id="3.40.50.300">
    <property type="entry name" value="P-loop containing nucleotide triphosphate hydrolases"/>
    <property type="match status" value="1"/>
</dbReference>
<keyword evidence="1" id="KW-0547">Nucleotide-binding</keyword>